<dbReference type="Proteomes" id="UP001321741">
    <property type="component" value="Chromosome"/>
</dbReference>
<feature type="domain" description="DUF4097" evidence="1">
    <location>
        <begin position="30"/>
        <end position="197"/>
    </location>
</feature>
<dbReference type="InterPro" id="IPR025164">
    <property type="entry name" value="Toastrack_DUF4097"/>
</dbReference>
<organism evidence="2 3">
    <name type="scientific">Lactobacillus xylocopicola</name>
    <dbReference type="NCBI Taxonomy" id="2976676"/>
    <lineage>
        <taxon>Bacteria</taxon>
        <taxon>Bacillati</taxon>
        <taxon>Bacillota</taxon>
        <taxon>Bacilli</taxon>
        <taxon>Lactobacillales</taxon>
        <taxon>Lactobacillaceae</taxon>
        <taxon>Lactobacillus</taxon>
    </lineage>
</organism>
<reference evidence="2 3" key="1">
    <citation type="journal article" date="2023" name="Microbiol. Spectr.">
        <title>Symbiosis of Carpenter Bees with Uncharacterized Lactic Acid Bacteria Showing NAD Auxotrophy.</title>
        <authorList>
            <person name="Kawasaki S."/>
            <person name="Ozawa K."/>
            <person name="Mori T."/>
            <person name="Yamamoto A."/>
            <person name="Ito M."/>
            <person name="Ohkuma M."/>
            <person name="Sakamoto M."/>
            <person name="Matsutani M."/>
        </authorList>
    </citation>
    <scope>NUCLEOTIDE SEQUENCE [LARGE SCALE GENOMIC DNA]</scope>
    <source>
        <strain evidence="2 3">Kim32-2</strain>
    </source>
</reference>
<name>A0ABN6SIE7_9LACO</name>
<protein>
    <recommendedName>
        <fullName evidence="1">DUF4097 domain-containing protein</fullName>
    </recommendedName>
</protein>
<dbReference type="RefSeq" id="WP_317637550.1">
    <property type="nucleotide sequence ID" value="NZ_AP026803.1"/>
</dbReference>
<sequence length="241" mass="25929">MFRIINHFSSSDHHKVTDPHPRQMNLPAFTDIAVKTTAFSIDMHAGNAYHVTIMGKNKDAVKVEVADQKLVIIEKRQHLQSQSFIDYPRIIITVPAAAQLKQADFANSAGGLSLTELAFDELNIDMDAGSSTLSKVTVQRKTTAVLNAGSLKISDSALTIQAEVNAGSVKLDTHQLRGQNRLTLTAGSLSLTESPDVGYDLAASVGTITYHGQRVGHHFSKNLSSVNKLTVLAAAGSVKIN</sequence>
<accession>A0ABN6SIE7</accession>
<dbReference type="Gene3D" id="2.160.20.120">
    <property type="match status" value="1"/>
</dbReference>
<dbReference type="Pfam" id="PF13349">
    <property type="entry name" value="DUF4097"/>
    <property type="match status" value="1"/>
</dbReference>
<evidence type="ECO:0000313" key="2">
    <source>
        <dbReference type="EMBL" id="BDR59824.1"/>
    </source>
</evidence>
<dbReference type="EMBL" id="AP026803">
    <property type="protein sequence ID" value="BDR59824.1"/>
    <property type="molecule type" value="Genomic_DNA"/>
</dbReference>
<proteinExistence type="predicted"/>
<evidence type="ECO:0000259" key="1">
    <source>
        <dbReference type="Pfam" id="PF13349"/>
    </source>
</evidence>
<evidence type="ECO:0000313" key="3">
    <source>
        <dbReference type="Proteomes" id="UP001321741"/>
    </source>
</evidence>
<keyword evidence="3" id="KW-1185">Reference proteome</keyword>
<gene>
    <name evidence="2" type="ORF">KIM322_00850</name>
</gene>